<dbReference type="AlphaFoldDB" id="A0A8H7AR77"/>
<dbReference type="OrthoDB" id="1577640at2759"/>
<dbReference type="PRINTS" id="PR01415">
    <property type="entry name" value="ANKYRIN"/>
</dbReference>
<evidence type="ECO:0000256" key="2">
    <source>
        <dbReference type="PROSITE-ProRule" id="PRU00023"/>
    </source>
</evidence>
<evidence type="ECO:0000256" key="3">
    <source>
        <dbReference type="SAM" id="MobiDB-lite"/>
    </source>
</evidence>
<feature type="domain" description="Nephrocystin 3-like N-terminal" evidence="6">
    <location>
        <begin position="388"/>
        <end position="557"/>
    </location>
</feature>
<comment type="caution">
    <text evidence="7">The sequence shown here is derived from an EMBL/GenBank/DDBJ whole genome shotgun (WGS) entry which is preliminary data.</text>
</comment>
<reference evidence="7" key="1">
    <citation type="submission" date="2020-02" db="EMBL/GenBank/DDBJ databases">
        <authorList>
            <person name="Palmer J.M."/>
        </authorList>
    </citation>
    <scope>NUCLEOTIDE SEQUENCE</scope>
    <source>
        <strain evidence="7">EPUS1.4</strain>
        <tissue evidence="7">Thallus</tissue>
    </source>
</reference>
<dbReference type="PANTHER" id="PTHR46082">
    <property type="entry name" value="ATP/GTP-BINDING PROTEIN-RELATED"/>
    <property type="match status" value="1"/>
</dbReference>
<evidence type="ECO:0000313" key="8">
    <source>
        <dbReference type="Proteomes" id="UP000606974"/>
    </source>
</evidence>
<evidence type="ECO:0000313" key="7">
    <source>
        <dbReference type="EMBL" id="KAF7512864.1"/>
    </source>
</evidence>
<dbReference type="InterPro" id="IPR053137">
    <property type="entry name" value="NLR-like"/>
</dbReference>
<dbReference type="InterPro" id="IPR036770">
    <property type="entry name" value="Ankyrin_rpt-contain_sf"/>
</dbReference>
<keyword evidence="1" id="KW-0677">Repeat</keyword>
<dbReference type="SUPFAM" id="SSF48403">
    <property type="entry name" value="Ankyrin repeat"/>
    <property type="match status" value="1"/>
</dbReference>
<feature type="region of interest" description="Disordered" evidence="3">
    <location>
        <begin position="1156"/>
        <end position="1181"/>
    </location>
</feature>
<dbReference type="EMBL" id="JAACFV010000009">
    <property type="protein sequence ID" value="KAF7512864.1"/>
    <property type="molecule type" value="Genomic_DNA"/>
</dbReference>
<protein>
    <recommendedName>
        <fullName evidence="9">Nucleoside phosphorylase domain-containing protein</fullName>
    </recommendedName>
</protein>
<dbReference type="SUPFAM" id="SSF53167">
    <property type="entry name" value="Purine and uridine phosphorylases"/>
    <property type="match status" value="1"/>
</dbReference>
<keyword evidence="2" id="KW-0040">ANK repeat</keyword>
<dbReference type="Proteomes" id="UP000606974">
    <property type="component" value="Unassembled WGS sequence"/>
</dbReference>
<dbReference type="PROSITE" id="PS50088">
    <property type="entry name" value="ANK_REPEAT"/>
    <property type="match status" value="6"/>
</dbReference>
<keyword evidence="8" id="KW-1185">Reference proteome</keyword>
<dbReference type="PANTHER" id="PTHR46082:SF11">
    <property type="entry name" value="AAA+ ATPASE DOMAIN-CONTAINING PROTEIN-RELATED"/>
    <property type="match status" value="1"/>
</dbReference>
<dbReference type="Pfam" id="PF23239">
    <property type="entry name" value="DUF7069"/>
    <property type="match status" value="1"/>
</dbReference>
<proteinExistence type="predicted"/>
<name>A0A8H7AR77_9EURO</name>
<feature type="repeat" description="ANK" evidence="2">
    <location>
        <begin position="1017"/>
        <end position="1049"/>
    </location>
</feature>
<organism evidence="7 8">
    <name type="scientific">Endocarpon pusillum</name>
    <dbReference type="NCBI Taxonomy" id="364733"/>
    <lineage>
        <taxon>Eukaryota</taxon>
        <taxon>Fungi</taxon>
        <taxon>Dikarya</taxon>
        <taxon>Ascomycota</taxon>
        <taxon>Pezizomycotina</taxon>
        <taxon>Eurotiomycetes</taxon>
        <taxon>Chaetothyriomycetidae</taxon>
        <taxon>Verrucariales</taxon>
        <taxon>Verrucariaceae</taxon>
        <taxon>Endocarpon</taxon>
    </lineage>
</organism>
<dbReference type="Pfam" id="PF24883">
    <property type="entry name" value="NPHP3_N"/>
    <property type="match status" value="1"/>
</dbReference>
<evidence type="ECO:0000259" key="6">
    <source>
        <dbReference type="Pfam" id="PF24883"/>
    </source>
</evidence>
<feature type="compositionally biased region" description="Basic and acidic residues" evidence="3">
    <location>
        <begin position="1167"/>
        <end position="1181"/>
    </location>
</feature>
<dbReference type="GO" id="GO:0009116">
    <property type="term" value="P:nucleoside metabolic process"/>
    <property type="evidence" value="ECO:0007669"/>
    <property type="project" value="InterPro"/>
</dbReference>
<dbReference type="InterPro" id="IPR002110">
    <property type="entry name" value="Ankyrin_rpt"/>
</dbReference>
<feature type="repeat" description="ANK" evidence="2">
    <location>
        <begin position="918"/>
        <end position="950"/>
    </location>
</feature>
<dbReference type="SMART" id="SM00248">
    <property type="entry name" value="ANK"/>
    <property type="match status" value="8"/>
</dbReference>
<feature type="domain" description="Nucleoside phosphorylase" evidence="4">
    <location>
        <begin position="7"/>
        <end position="296"/>
    </location>
</feature>
<feature type="repeat" description="ANK" evidence="2">
    <location>
        <begin position="1050"/>
        <end position="1082"/>
    </location>
</feature>
<dbReference type="Pfam" id="PF12796">
    <property type="entry name" value="Ank_2"/>
    <property type="match status" value="3"/>
</dbReference>
<accession>A0A8H7AR77</accession>
<dbReference type="Gene3D" id="3.40.50.300">
    <property type="entry name" value="P-loop containing nucleotide triphosphate hydrolases"/>
    <property type="match status" value="1"/>
</dbReference>
<gene>
    <name evidence="7" type="ORF">GJ744_011967</name>
</gene>
<dbReference type="InterPro" id="IPR035994">
    <property type="entry name" value="Nucleoside_phosphorylase_sf"/>
</dbReference>
<feature type="repeat" description="ANK" evidence="2">
    <location>
        <begin position="1083"/>
        <end position="1115"/>
    </location>
</feature>
<dbReference type="Pfam" id="PF00023">
    <property type="entry name" value="Ank"/>
    <property type="match status" value="1"/>
</dbReference>
<dbReference type="InterPro" id="IPR056884">
    <property type="entry name" value="NPHP3-like_N"/>
</dbReference>
<evidence type="ECO:0008006" key="9">
    <source>
        <dbReference type="Google" id="ProtNLM"/>
    </source>
</evidence>
<dbReference type="PROSITE" id="PS50297">
    <property type="entry name" value="ANK_REP_REGION"/>
    <property type="match status" value="4"/>
</dbReference>
<feature type="repeat" description="ANK" evidence="2">
    <location>
        <begin position="984"/>
        <end position="1016"/>
    </location>
</feature>
<sequence length="1181" mass="133157">MGPDDYTIGWICAIQTEYVAAKEFLDEEHDSDYVSRNDNNTYTLGRIGKHHVAIAVLPHEEYGTDSAASVARDMVHSFPNIRLGLMVGVGGGAPSTEHDIRLGDIVVSSPADGRGGVLQYDFGKTIQEQSFQQTRFSNPPPRALRTALTGLMAHYEANGHQLDQMIDDVLVKKRRLRSKYRRPHPDSDTLYRAEIVHPSHRLLAGSASCIEVCGKDPARLIIREERKEDEDNPAIHYGLIASGNKLIKDALVRDILVKEQNVLCFEMEAAGLMNHFPCLVIRGICDYSDSHKHKEWQGYAAMVAAAYAKDLLSHVSTFRVSGERPIREMLAELEEQTRVGKDLSKVVQEHHRWQKEYYLNDEQRACHRVFKTSDYEGQKNINPLKVDGTCKWVLEHRQFCEWRDSSHNDLLWISADPGCGKSVFSKSLVEHELHNHRELTVCYFFFKDNETQDSLATALCALIHQLFTRQPQLIRHAIPAWQKSGDKLQGEVDELWRIFSNAGTDKEACNIICVLDALDECHEQDRDRLITLLSKLYMDKSPTAPEQHWLKFLVTSRPYEGIQSRFQDLTSQLPSIRLRGEYENDQIHREINLVIEEQVNILAKRFILPTSAKARLKAELLSMEHRTYLWLYLAIEGIKETFHKSPRPSEEEIQSLPLTVEDAYEQILERGARWNRDNVLKILQIIVGARRPLTVGEMAVALGVATSPELESELKLGIERKRLEQQLPQWCGLFVFINHSRIYLIHQTAKEFLVGSTAGIAASNHGWKHCLSSVGVERCMARICVGYLTRFELKKLKQWPAQLDKPSDKVRSVELLQETDDPDDTQAFWDYAAEHWPAHVQSVQGQKIFLPLNIVCELYNTDDERFQYWFQVFRDPFDQYEIPPQMTAIQLAAFNGHSDVLKILFQTENLDLNAQDQDGRTALFWASQLGHEKVVQMLLNKGAEVNTQGGYYINALYAASSRGHEKVVQMLLNKGAEADFQGGHFGNALQAASSGGHEKVVQMLLDKGAEVNAQGGDYGNALCAASSEGHEKVVQMLLDKGAEVNAQGGYYGNALCAASSRGHEKVVQMLLDKGANLNAQGGYYGNALQAASSRGHEKVVQVLLDKGAEVDAQGRHYKNALYAASLKGYEKVVQMLQEHQHLATLRIQTQKRAILADSGPVSPNGDCARKKTRMDMPAHGK</sequence>
<feature type="domain" description="DUF7069" evidence="5">
    <location>
        <begin position="587"/>
        <end position="647"/>
    </location>
</feature>
<feature type="repeat" description="ANK" evidence="2">
    <location>
        <begin position="951"/>
        <end position="983"/>
    </location>
</feature>
<evidence type="ECO:0000256" key="1">
    <source>
        <dbReference type="ARBA" id="ARBA00022737"/>
    </source>
</evidence>
<dbReference type="Gene3D" id="3.40.50.1580">
    <property type="entry name" value="Nucleoside phosphorylase domain"/>
    <property type="match status" value="1"/>
</dbReference>
<dbReference type="Gene3D" id="1.25.40.20">
    <property type="entry name" value="Ankyrin repeat-containing domain"/>
    <property type="match status" value="1"/>
</dbReference>
<dbReference type="InterPro" id="IPR055497">
    <property type="entry name" value="DUF7069"/>
</dbReference>
<evidence type="ECO:0000259" key="5">
    <source>
        <dbReference type="Pfam" id="PF23239"/>
    </source>
</evidence>
<dbReference type="InterPro" id="IPR027417">
    <property type="entry name" value="P-loop_NTPase"/>
</dbReference>
<dbReference type="InterPro" id="IPR000845">
    <property type="entry name" value="Nucleoside_phosphorylase_d"/>
</dbReference>
<dbReference type="GO" id="GO:0003824">
    <property type="term" value="F:catalytic activity"/>
    <property type="evidence" value="ECO:0007669"/>
    <property type="project" value="InterPro"/>
</dbReference>
<evidence type="ECO:0000259" key="4">
    <source>
        <dbReference type="Pfam" id="PF01048"/>
    </source>
</evidence>
<dbReference type="Pfam" id="PF01048">
    <property type="entry name" value="PNP_UDP_1"/>
    <property type="match status" value="1"/>
</dbReference>